<dbReference type="GO" id="GO:0004640">
    <property type="term" value="F:phosphoribosylanthranilate isomerase activity"/>
    <property type="evidence" value="ECO:0007669"/>
    <property type="project" value="TreeGrafter"/>
</dbReference>
<dbReference type="STRING" id="1302690.BUE76_15210"/>
<dbReference type="InterPro" id="IPR013785">
    <property type="entry name" value="Aldolase_TIM"/>
</dbReference>
<dbReference type="PANTHER" id="PTHR22854">
    <property type="entry name" value="TRYPTOPHAN BIOSYNTHESIS PROTEIN"/>
    <property type="match status" value="1"/>
</dbReference>
<dbReference type="Gene3D" id="3.20.20.70">
    <property type="entry name" value="Aldolase class I"/>
    <property type="match status" value="1"/>
</dbReference>
<dbReference type="PANTHER" id="PTHR22854:SF2">
    <property type="entry name" value="INDOLE-3-GLYCEROL-PHOSPHATE SYNTHASE"/>
    <property type="match status" value="1"/>
</dbReference>
<keyword evidence="4" id="KW-0028">Amino-acid biosynthesis</keyword>
<proteinExistence type="predicted"/>
<evidence type="ECO:0000256" key="2">
    <source>
        <dbReference type="ARBA" id="ARBA00004696"/>
    </source>
</evidence>
<name>A0A1M4Y9X5_9BACT</name>
<dbReference type="GO" id="GO:0004425">
    <property type="term" value="F:indole-3-glycerol-phosphate synthase activity"/>
    <property type="evidence" value="ECO:0007669"/>
    <property type="project" value="UniProtKB-EC"/>
</dbReference>
<dbReference type="EC" id="4.1.1.48" evidence="3"/>
<dbReference type="NCBIfam" id="NF001377">
    <property type="entry name" value="PRK00278.2-4"/>
    <property type="match status" value="1"/>
</dbReference>
<dbReference type="InterPro" id="IPR011060">
    <property type="entry name" value="RibuloseP-bd_barrel"/>
</dbReference>
<evidence type="ECO:0000313" key="11">
    <source>
        <dbReference type="Proteomes" id="UP000184368"/>
    </source>
</evidence>
<dbReference type="InterPro" id="IPR045186">
    <property type="entry name" value="Indole-3-glycerol_P_synth"/>
</dbReference>
<organism evidence="10 11">
    <name type="scientific">Cnuella takakiae</name>
    <dbReference type="NCBI Taxonomy" id="1302690"/>
    <lineage>
        <taxon>Bacteria</taxon>
        <taxon>Pseudomonadati</taxon>
        <taxon>Bacteroidota</taxon>
        <taxon>Chitinophagia</taxon>
        <taxon>Chitinophagales</taxon>
        <taxon>Chitinophagaceae</taxon>
        <taxon>Cnuella</taxon>
    </lineage>
</organism>
<keyword evidence="6" id="KW-0822">Tryptophan biosynthesis</keyword>
<dbReference type="EMBL" id="FQUO01000004">
    <property type="protein sequence ID" value="SHF02544.1"/>
    <property type="molecule type" value="Genomic_DNA"/>
</dbReference>
<evidence type="ECO:0000256" key="7">
    <source>
        <dbReference type="ARBA" id="ARBA00023141"/>
    </source>
</evidence>
<dbReference type="AlphaFoldDB" id="A0A1M4Y9X5"/>
<protein>
    <recommendedName>
        <fullName evidence="3">indole-3-glycerol-phosphate synthase</fullName>
        <ecNumber evidence="3">4.1.1.48</ecNumber>
    </recommendedName>
</protein>
<evidence type="ECO:0000259" key="9">
    <source>
        <dbReference type="Pfam" id="PF00218"/>
    </source>
</evidence>
<evidence type="ECO:0000256" key="4">
    <source>
        <dbReference type="ARBA" id="ARBA00022605"/>
    </source>
</evidence>
<dbReference type="GO" id="GO:0000162">
    <property type="term" value="P:L-tryptophan biosynthetic process"/>
    <property type="evidence" value="ECO:0007669"/>
    <property type="project" value="UniProtKB-UniPathway"/>
</dbReference>
<keyword evidence="11" id="KW-1185">Reference proteome</keyword>
<evidence type="ECO:0000256" key="1">
    <source>
        <dbReference type="ARBA" id="ARBA00001633"/>
    </source>
</evidence>
<evidence type="ECO:0000256" key="3">
    <source>
        <dbReference type="ARBA" id="ARBA00012362"/>
    </source>
</evidence>
<reference evidence="10 11" key="1">
    <citation type="submission" date="2016-11" db="EMBL/GenBank/DDBJ databases">
        <authorList>
            <person name="Jaros S."/>
            <person name="Januszkiewicz K."/>
            <person name="Wedrychowicz H."/>
        </authorList>
    </citation>
    <scope>NUCLEOTIDE SEQUENCE [LARGE SCALE GENOMIC DNA]</scope>
    <source>
        <strain evidence="10 11">DSM 26897</strain>
    </source>
</reference>
<evidence type="ECO:0000256" key="6">
    <source>
        <dbReference type="ARBA" id="ARBA00022822"/>
    </source>
</evidence>
<gene>
    <name evidence="10" type="ORF">SAMN05444008_104209</name>
</gene>
<keyword evidence="7" id="KW-0057">Aromatic amino acid biosynthesis</keyword>
<dbReference type="InterPro" id="IPR013798">
    <property type="entry name" value="Indole-3-glycerol_P_synth_dom"/>
</dbReference>
<evidence type="ECO:0000256" key="5">
    <source>
        <dbReference type="ARBA" id="ARBA00022793"/>
    </source>
</evidence>
<dbReference type="UniPathway" id="UPA00035">
    <property type="reaction ID" value="UER00043"/>
</dbReference>
<sequence>MPAYSLPTQNKTMNILEEIVGYKLIEVAQSKGEVPESALEQEPFFLRPALSLKRFLLEAERTGIIAEFKRQSPSKGVINGAADVLDVTTAYANNGASGLSVLTDGPSFGGSAEDLVAARINEVPILRKEFIVDPYQITEAKAMGADVILLIAAILTPRQVKEYTLKAHELGMEVILEIHGEDELRHINDFVDVVGVNNRNLKTFEVSLETSVHLSSLIPSGMIKISESGIHSIADIQYLKRYGYKGFLIGENFMKQPDPALAFMKFVAALNEASV</sequence>
<comment type="pathway">
    <text evidence="2">Amino-acid biosynthesis; L-tryptophan biosynthesis; L-tryptophan from chorismate: step 4/5.</text>
</comment>
<accession>A0A1M4Y9X5</accession>
<keyword evidence="5" id="KW-0210">Decarboxylase</keyword>
<comment type="catalytic activity">
    <reaction evidence="1">
        <text>1-(2-carboxyphenylamino)-1-deoxy-D-ribulose 5-phosphate + H(+) = (1S,2R)-1-C-(indol-3-yl)glycerol 3-phosphate + CO2 + H2O</text>
        <dbReference type="Rhea" id="RHEA:23476"/>
        <dbReference type="ChEBI" id="CHEBI:15377"/>
        <dbReference type="ChEBI" id="CHEBI:15378"/>
        <dbReference type="ChEBI" id="CHEBI:16526"/>
        <dbReference type="ChEBI" id="CHEBI:58613"/>
        <dbReference type="ChEBI" id="CHEBI:58866"/>
        <dbReference type="EC" id="4.1.1.48"/>
    </reaction>
</comment>
<keyword evidence="8" id="KW-0456">Lyase</keyword>
<feature type="domain" description="Indole-3-glycerol phosphate synthase" evidence="9">
    <location>
        <begin position="16"/>
        <end position="262"/>
    </location>
</feature>
<dbReference type="Proteomes" id="UP000184368">
    <property type="component" value="Unassembled WGS sequence"/>
</dbReference>
<evidence type="ECO:0000313" key="10">
    <source>
        <dbReference type="EMBL" id="SHF02544.1"/>
    </source>
</evidence>
<evidence type="ECO:0000256" key="8">
    <source>
        <dbReference type="ARBA" id="ARBA00023239"/>
    </source>
</evidence>
<dbReference type="FunFam" id="3.20.20.70:FF:000024">
    <property type="entry name" value="Indole-3-glycerol phosphate synthase"/>
    <property type="match status" value="1"/>
</dbReference>
<dbReference type="Pfam" id="PF00218">
    <property type="entry name" value="IGPS"/>
    <property type="match status" value="1"/>
</dbReference>
<dbReference type="SUPFAM" id="SSF51366">
    <property type="entry name" value="Ribulose-phoshate binding barrel"/>
    <property type="match status" value="1"/>
</dbReference>
<dbReference type="CDD" id="cd00331">
    <property type="entry name" value="IGPS"/>
    <property type="match status" value="1"/>
</dbReference>